<gene>
    <name evidence="8" type="ORF">DDR33_00960</name>
</gene>
<comment type="subcellular location">
    <subcellularLocation>
        <location evidence="1">Cell outer membrane</location>
    </subcellularLocation>
</comment>
<feature type="non-terminal residue" evidence="8">
    <location>
        <position position="1"/>
    </location>
</feature>
<comment type="similarity">
    <text evidence="2">Belongs to the SusD family.</text>
</comment>
<dbReference type="Pfam" id="PF07980">
    <property type="entry name" value="SusD_RagB"/>
    <property type="match status" value="1"/>
</dbReference>
<accession>A0A2U2PMY5</accession>
<evidence type="ECO:0000256" key="1">
    <source>
        <dbReference type="ARBA" id="ARBA00004442"/>
    </source>
</evidence>
<name>A0A2U2PMY5_9SPHI</name>
<dbReference type="InterPro" id="IPR011990">
    <property type="entry name" value="TPR-like_helical_dom_sf"/>
</dbReference>
<feature type="domain" description="SusD-like N-terminal" evidence="7">
    <location>
        <begin position="86"/>
        <end position="225"/>
    </location>
</feature>
<evidence type="ECO:0000256" key="5">
    <source>
        <dbReference type="ARBA" id="ARBA00023237"/>
    </source>
</evidence>
<evidence type="ECO:0000259" key="6">
    <source>
        <dbReference type="Pfam" id="PF07980"/>
    </source>
</evidence>
<keyword evidence="3" id="KW-0732">Signal</keyword>
<keyword evidence="5" id="KW-0998">Cell outer membrane</keyword>
<dbReference type="GO" id="GO:0009279">
    <property type="term" value="C:cell outer membrane"/>
    <property type="evidence" value="ECO:0007669"/>
    <property type="project" value="UniProtKB-SubCell"/>
</dbReference>
<dbReference type="SUPFAM" id="SSF48452">
    <property type="entry name" value="TPR-like"/>
    <property type="match status" value="1"/>
</dbReference>
<protein>
    <submittedName>
        <fullName evidence="8">RagB/SusD family nutrient uptake outer membrane protein</fullName>
    </submittedName>
</protein>
<sequence>YVLLLLCAALLSACKNYLDIVPDNVATIDNAFSNRKEAEKYLYTCYSYLPWHNTASGNVGFLGADELWTPGYDSFSTWEIGRGNQNINDPYMNFWEGRGGARDFYNAIRDCNIFLENVSDNSKVNDLGSSMRKRWLSEVMFLKAYYHFYLFRMYGPIVIADKNVPVTASADAVKQKRAPVDEVVKYITGLLDSAAAGLPDVVTDRSSELGRVTRPAALTLKAKLLLTAASPLFNGNPDYVNFKDKEGGQLFNPQFSEDKWQAAVTACKEAVDVCTTAGIKLYEFSTFYKLSDTTKIQMSIRNSVCEKWSQELIWGLSARTANEIQVDCMARIDPSYLANMWSSRERITPTLQAAAFFYTDKGVPINEDRTWKYGTRYLLRTAASAERFNIINGYETAEFNFNREPRYYADIAFDGAVWYMENSRNSTDADTWTVRAKKGQPQSQLGAYNYSVTGLWAKKLVNWKFVMKESSHTLEQYPWPEMRLADLYLMYAEALNEVGRGDEAMEWLDKVRARAGLKGVKESWTNYSVNRNKFTTRQGLRSIIQQERSIELAFEGQRFWDLRRWKTADVVLNQAIQGWTIDQEGAVGYYRPRLLYNQRFIAPRDYLWPLRQDELIINTNLVQNPGW</sequence>
<dbReference type="Pfam" id="PF14322">
    <property type="entry name" value="SusD-like_3"/>
    <property type="match status" value="1"/>
</dbReference>
<dbReference type="AlphaFoldDB" id="A0A2U2PMY5"/>
<feature type="domain" description="RagB/SusD" evidence="6">
    <location>
        <begin position="340"/>
        <end position="627"/>
    </location>
</feature>
<evidence type="ECO:0000256" key="2">
    <source>
        <dbReference type="ARBA" id="ARBA00006275"/>
    </source>
</evidence>
<evidence type="ECO:0000313" key="9">
    <source>
        <dbReference type="Proteomes" id="UP000245647"/>
    </source>
</evidence>
<evidence type="ECO:0000259" key="7">
    <source>
        <dbReference type="Pfam" id="PF14322"/>
    </source>
</evidence>
<evidence type="ECO:0000256" key="4">
    <source>
        <dbReference type="ARBA" id="ARBA00023136"/>
    </source>
</evidence>
<dbReference type="EMBL" id="QEAS01000001">
    <property type="protein sequence ID" value="PWG82751.1"/>
    <property type="molecule type" value="Genomic_DNA"/>
</dbReference>
<evidence type="ECO:0000256" key="3">
    <source>
        <dbReference type="ARBA" id="ARBA00022729"/>
    </source>
</evidence>
<evidence type="ECO:0000313" key="8">
    <source>
        <dbReference type="EMBL" id="PWG82751.1"/>
    </source>
</evidence>
<dbReference type="RefSeq" id="WP_109414169.1">
    <property type="nucleotide sequence ID" value="NZ_QEAS01000001.1"/>
</dbReference>
<reference evidence="8 9" key="1">
    <citation type="submission" date="2018-04" db="EMBL/GenBank/DDBJ databases">
        <title>Pedobacter chongqingensis sp. nov., isolated from a rottenly hemp rope.</title>
        <authorList>
            <person name="Cai Y."/>
        </authorList>
    </citation>
    <scope>NUCLEOTIDE SEQUENCE [LARGE SCALE GENOMIC DNA]</scope>
    <source>
        <strain evidence="8 9">FJ4-8</strain>
    </source>
</reference>
<organism evidence="8 9">
    <name type="scientific">Pararcticibacter amylolyticus</name>
    <dbReference type="NCBI Taxonomy" id="2173175"/>
    <lineage>
        <taxon>Bacteria</taxon>
        <taxon>Pseudomonadati</taxon>
        <taxon>Bacteroidota</taxon>
        <taxon>Sphingobacteriia</taxon>
        <taxon>Sphingobacteriales</taxon>
        <taxon>Sphingobacteriaceae</taxon>
        <taxon>Pararcticibacter</taxon>
    </lineage>
</organism>
<dbReference type="InterPro" id="IPR033985">
    <property type="entry name" value="SusD-like_N"/>
</dbReference>
<dbReference type="Proteomes" id="UP000245647">
    <property type="component" value="Unassembled WGS sequence"/>
</dbReference>
<dbReference type="InterPro" id="IPR012944">
    <property type="entry name" value="SusD_RagB_dom"/>
</dbReference>
<comment type="caution">
    <text evidence="8">The sequence shown here is derived from an EMBL/GenBank/DDBJ whole genome shotgun (WGS) entry which is preliminary data.</text>
</comment>
<keyword evidence="9" id="KW-1185">Reference proteome</keyword>
<proteinExistence type="inferred from homology"/>
<keyword evidence="4" id="KW-0472">Membrane</keyword>
<dbReference type="Gene3D" id="1.25.40.390">
    <property type="match status" value="1"/>
</dbReference>